<name>A0A6H5HWJ7_9HYME</name>
<dbReference type="Proteomes" id="UP000479190">
    <property type="component" value="Unassembled WGS sequence"/>
</dbReference>
<dbReference type="OrthoDB" id="7699642at2759"/>
<organism evidence="2 3">
    <name type="scientific">Trichogramma brassicae</name>
    <dbReference type="NCBI Taxonomy" id="86971"/>
    <lineage>
        <taxon>Eukaryota</taxon>
        <taxon>Metazoa</taxon>
        <taxon>Ecdysozoa</taxon>
        <taxon>Arthropoda</taxon>
        <taxon>Hexapoda</taxon>
        <taxon>Insecta</taxon>
        <taxon>Pterygota</taxon>
        <taxon>Neoptera</taxon>
        <taxon>Endopterygota</taxon>
        <taxon>Hymenoptera</taxon>
        <taxon>Apocrita</taxon>
        <taxon>Proctotrupomorpha</taxon>
        <taxon>Chalcidoidea</taxon>
        <taxon>Trichogrammatidae</taxon>
        <taxon>Trichogramma</taxon>
    </lineage>
</organism>
<proteinExistence type="predicted"/>
<evidence type="ECO:0000313" key="2">
    <source>
        <dbReference type="EMBL" id="CAB0028987.1"/>
    </source>
</evidence>
<feature type="compositionally biased region" description="Basic residues" evidence="1">
    <location>
        <begin position="95"/>
        <end position="105"/>
    </location>
</feature>
<feature type="compositionally biased region" description="Basic and acidic residues" evidence="1">
    <location>
        <begin position="1"/>
        <end position="13"/>
    </location>
</feature>
<gene>
    <name evidence="2" type="ORF">TBRA_LOCUS1093</name>
</gene>
<feature type="region of interest" description="Disordered" evidence="1">
    <location>
        <begin position="1"/>
        <end position="33"/>
    </location>
</feature>
<feature type="compositionally biased region" description="Basic and acidic residues" evidence="1">
    <location>
        <begin position="131"/>
        <end position="141"/>
    </location>
</feature>
<dbReference type="EMBL" id="CADCXV010000225">
    <property type="protein sequence ID" value="CAB0028987.1"/>
    <property type="molecule type" value="Genomic_DNA"/>
</dbReference>
<reference evidence="2 3" key="1">
    <citation type="submission" date="2020-02" db="EMBL/GenBank/DDBJ databases">
        <authorList>
            <person name="Ferguson B K."/>
        </authorList>
    </citation>
    <scope>NUCLEOTIDE SEQUENCE [LARGE SCALE GENOMIC DNA]</scope>
</reference>
<feature type="region of interest" description="Disordered" evidence="1">
    <location>
        <begin position="65"/>
        <end position="141"/>
    </location>
</feature>
<keyword evidence="3" id="KW-1185">Reference proteome</keyword>
<accession>A0A6H5HWJ7</accession>
<feature type="compositionally biased region" description="Basic residues" evidence="1">
    <location>
        <begin position="65"/>
        <end position="74"/>
    </location>
</feature>
<sequence>MGRYPDRDQDRQRLHPTAAQQQVSRLRGRGRRGLPLPEHLRSVARHAAGTAGCAVRHPRRRLSVRRGVRRRPVPHGRGGRDRRHGGLSLGLLRLSQHRGRARARQHGPQGSEPRPALGLREYRRLRRRPRQDHAVRQQRRLGERALSLPVALEPGPVSERRLVQRQQLRARQADGARPGEGQTAGRSAGLPERGARRDGRVPEVSAGSLDSPGHQTLYAVDVQSVHAFRSGRRVRGRSAVRKSSAGRDHRGRRCVRCSVDRGHSQRGGPLSGRRYAPIKAFQKTSIIFIASIFSILRAEYVNNDAYLKELDENWETIAPHLLDFNFTIPLGQHAEVARKIRRHYFGDRPIDRSSVDRLIKMVGDRLYVVDIEKAARDQAKKNRSPVLVYYYSYRALTSQSDYYSHSMKDYDPCIMCISLVNFSLYCVDEFTDAIENRPTRIRPDGEAGGAVNGCHLVLPHLCGRHFHVLRVQCTCEVDRHLREILLPDLVCTSCKVGFCNY</sequence>
<dbReference type="Gene3D" id="3.40.50.1820">
    <property type="entry name" value="alpha/beta hydrolase"/>
    <property type="match status" value="1"/>
</dbReference>
<evidence type="ECO:0000256" key="1">
    <source>
        <dbReference type="SAM" id="MobiDB-lite"/>
    </source>
</evidence>
<dbReference type="SUPFAM" id="SSF53474">
    <property type="entry name" value="alpha/beta-Hydrolases"/>
    <property type="match status" value="1"/>
</dbReference>
<dbReference type="AlphaFoldDB" id="A0A6H5HWJ7"/>
<feature type="region of interest" description="Disordered" evidence="1">
    <location>
        <begin position="166"/>
        <end position="213"/>
    </location>
</feature>
<dbReference type="InterPro" id="IPR029058">
    <property type="entry name" value="AB_hydrolase_fold"/>
</dbReference>
<evidence type="ECO:0000313" key="3">
    <source>
        <dbReference type="Proteomes" id="UP000479190"/>
    </source>
</evidence>
<protein>
    <submittedName>
        <fullName evidence="2">Uncharacterized protein</fullName>
    </submittedName>
</protein>